<protein>
    <submittedName>
        <fullName evidence="1">Uncharacterized protein</fullName>
    </submittedName>
</protein>
<proteinExistence type="predicted"/>
<evidence type="ECO:0000313" key="2">
    <source>
        <dbReference type="Proteomes" id="UP000652219"/>
    </source>
</evidence>
<sequence length="106" mass="12156">MRGFRCVDETGEQGRQLRTCENGYDQNRRILLRRGRTEVRCGSVEVTQQFAVPERCSRAYDYCGTEDMIPQRNGSQKAVCGMQGALSERRARRAVLSIPTWILRAQ</sequence>
<name>A0A8H6JLH6_9PEZI</name>
<organism evidence="1 2">
    <name type="scientific">Colletotrichum sojae</name>
    <dbReference type="NCBI Taxonomy" id="2175907"/>
    <lineage>
        <taxon>Eukaryota</taxon>
        <taxon>Fungi</taxon>
        <taxon>Dikarya</taxon>
        <taxon>Ascomycota</taxon>
        <taxon>Pezizomycotina</taxon>
        <taxon>Sordariomycetes</taxon>
        <taxon>Hypocreomycetidae</taxon>
        <taxon>Glomerellales</taxon>
        <taxon>Glomerellaceae</taxon>
        <taxon>Colletotrichum</taxon>
        <taxon>Colletotrichum orchidearum species complex</taxon>
    </lineage>
</organism>
<dbReference type="EMBL" id="WIGN01000038">
    <property type="protein sequence ID" value="KAF6815092.1"/>
    <property type="molecule type" value="Genomic_DNA"/>
</dbReference>
<comment type="caution">
    <text evidence="1">The sequence shown here is derived from an EMBL/GenBank/DDBJ whole genome shotgun (WGS) entry which is preliminary data.</text>
</comment>
<evidence type="ECO:0000313" key="1">
    <source>
        <dbReference type="EMBL" id="KAF6815092.1"/>
    </source>
</evidence>
<gene>
    <name evidence="1" type="ORF">CSOJ01_03729</name>
</gene>
<accession>A0A8H6JLH6</accession>
<dbReference type="Proteomes" id="UP000652219">
    <property type="component" value="Unassembled WGS sequence"/>
</dbReference>
<keyword evidence="2" id="KW-1185">Reference proteome</keyword>
<reference evidence="1 2" key="1">
    <citation type="journal article" date="2020" name="Phytopathology">
        <title>Genome Sequence Resources of Colletotrichum truncatum, C. plurivorum, C. musicola, and C. sojae: Four Species Pathogenic to Soybean (Glycine max).</title>
        <authorList>
            <person name="Rogerio F."/>
            <person name="Boufleur T.R."/>
            <person name="Ciampi-Guillardi M."/>
            <person name="Sukno S.A."/>
            <person name="Thon M.R."/>
            <person name="Massola Junior N.S."/>
            <person name="Baroncelli R."/>
        </authorList>
    </citation>
    <scope>NUCLEOTIDE SEQUENCE [LARGE SCALE GENOMIC DNA]</scope>
    <source>
        <strain evidence="1 2">LFN0009</strain>
    </source>
</reference>
<dbReference type="AlphaFoldDB" id="A0A8H6JLH6"/>